<comment type="caution">
    <text evidence="4">The sequence shown here is derived from an EMBL/GenBank/DDBJ whole genome shotgun (WGS) entry which is preliminary data.</text>
</comment>
<organism evidence="4 5">
    <name type="scientific">Fasciolopsis buskii</name>
    <dbReference type="NCBI Taxonomy" id="27845"/>
    <lineage>
        <taxon>Eukaryota</taxon>
        <taxon>Metazoa</taxon>
        <taxon>Spiralia</taxon>
        <taxon>Lophotrochozoa</taxon>
        <taxon>Platyhelminthes</taxon>
        <taxon>Trematoda</taxon>
        <taxon>Digenea</taxon>
        <taxon>Plagiorchiida</taxon>
        <taxon>Echinostomata</taxon>
        <taxon>Echinostomatoidea</taxon>
        <taxon>Fasciolidae</taxon>
        <taxon>Fasciolopsis</taxon>
    </lineage>
</organism>
<proteinExistence type="inferred from homology"/>
<keyword evidence="5" id="KW-1185">Reference proteome</keyword>
<dbReference type="AlphaFoldDB" id="A0A8E0RVX7"/>
<dbReference type="InterPro" id="IPR007998">
    <property type="entry name" value="DUF719"/>
</dbReference>
<evidence type="ECO:0000313" key="5">
    <source>
        <dbReference type="Proteomes" id="UP000728185"/>
    </source>
</evidence>
<keyword evidence="2" id="KW-0597">Phosphoprotein</keyword>
<evidence type="ECO:0000256" key="2">
    <source>
        <dbReference type="ARBA" id="ARBA00022553"/>
    </source>
</evidence>
<feature type="compositionally biased region" description="Basic and acidic residues" evidence="3">
    <location>
        <begin position="309"/>
        <end position="318"/>
    </location>
</feature>
<comment type="similarity">
    <text evidence="1">Belongs to the FAM114 family.</text>
</comment>
<feature type="compositionally biased region" description="Acidic residues" evidence="3">
    <location>
        <begin position="1"/>
        <end position="17"/>
    </location>
</feature>
<feature type="region of interest" description="Disordered" evidence="3">
    <location>
        <begin position="216"/>
        <end position="257"/>
    </location>
</feature>
<name>A0A8E0RVX7_9TREM</name>
<feature type="region of interest" description="Disordered" evidence="3">
    <location>
        <begin position="1"/>
        <end position="77"/>
    </location>
</feature>
<evidence type="ECO:0000256" key="3">
    <source>
        <dbReference type="SAM" id="MobiDB-lite"/>
    </source>
</evidence>
<dbReference type="Proteomes" id="UP000728185">
    <property type="component" value="Unassembled WGS sequence"/>
</dbReference>
<reference evidence="4" key="1">
    <citation type="submission" date="2019-05" db="EMBL/GenBank/DDBJ databases">
        <title>Annotation for the trematode Fasciolopsis buski.</title>
        <authorList>
            <person name="Choi Y.-J."/>
        </authorList>
    </citation>
    <scope>NUCLEOTIDE SEQUENCE</scope>
    <source>
        <strain evidence="4">HT</strain>
        <tissue evidence="4">Whole worm</tissue>
    </source>
</reference>
<evidence type="ECO:0000313" key="4">
    <source>
        <dbReference type="EMBL" id="KAA0189550.1"/>
    </source>
</evidence>
<dbReference type="Pfam" id="PF05334">
    <property type="entry name" value="DUF719"/>
    <property type="match status" value="1"/>
</dbReference>
<sequence>MDDDDSDQFESADDSLGVEEKSEIRYPSSDLFQCGERNKNEFLSSESAKKSDQLSTTLKLHPKNLSSPIAGSDSEAVLKEPELNSVCHEMDKGGKHRGIDIRPSVVAENPESTFPPTISGNVPTVKESELNLVHQGIDRENQGRQKDRRSIEKCESDAVPFVVTEKAELISPSAAVGDESILEKSELRSAHRKIKNANKGRRKGQRNLVKCVSGGGTSVEAKKVESPSSSAVTSGATLDESESSSIHLQVRKESQENEKCHCGLAPVANTETFNLQEPHSVNHIEGQSTNLSDTSCFVMKKSRKKNKHDKQCTDRGRTEPSSVSSSRSSDQEGKHVDSVELGVSPDNSIKDLVTAKRTEIFDALETKQTVPVQHQTEDVRTEDSTASAESSEGVKDILGINDKRIHNPEFISTTTTQIVRGVGGGLNMLADALAQVVNFSVNSDDKDPELFDRRRRRTLEERAEREALAEAWSNVWNTAWGTNDGWDMEEANIPEAHDDSPIPCTLLTDTATEPVCSKSSDSQTQDAVKSQPSAFWDWSGVSSLAQQITSSFQTTGLNLVHEGVNVLEKIGKKTMSVIEENDPGFQYTKTLLRPPGFQERPNLSQVIREAHERQETEKSYNSLSNESNRGNFTAQLENRRALVHMEALELVSDKAESQLHIQLDRLSDSSCLHDELNLDKGILEVIWRTLHLDIVDDEDEDTSTGFPDQSTWKILKCKKQQLGSYGTHPAGLSEKNSLVWTAFERSLSLVKTIYPGEKLLKELYFTAIDSLAEVTSAFLEYLHKFSECALVRTHKPTADFERLTSIVAIMFRAAMLFIGALCSEYNRAIKLAHKSQGEVKPIKSASHLVGSLLLECANAQAYLRNSAHLLVPILQLACVNTKRAATETD</sequence>
<feature type="compositionally biased region" description="Polar residues" evidence="3">
    <location>
        <begin position="53"/>
        <end position="69"/>
    </location>
</feature>
<dbReference type="PANTHER" id="PTHR12842">
    <property type="entry name" value="FI01459P"/>
    <property type="match status" value="1"/>
</dbReference>
<gene>
    <name evidence="4" type="ORF">FBUS_04805</name>
</gene>
<dbReference type="EMBL" id="LUCM01007664">
    <property type="protein sequence ID" value="KAA0189550.1"/>
    <property type="molecule type" value="Genomic_DNA"/>
</dbReference>
<feature type="region of interest" description="Disordered" evidence="3">
    <location>
        <begin position="369"/>
        <end position="392"/>
    </location>
</feature>
<dbReference type="PANTHER" id="PTHR12842:SF6">
    <property type="entry name" value="FI01459P"/>
    <property type="match status" value="1"/>
</dbReference>
<dbReference type="OrthoDB" id="5597648at2759"/>
<evidence type="ECO:0000256" key="1">
    <source>
        <dbReference type="ARBA" id="ARBA00006903"/>
    </source>
</evidence>
<feature type="compositionally biased region" description="Basic and acidic residues" evidence="3">
    <location>
        <begin position="329"/>
        <end position="338"/>
    </location>
</feature>
<feature type="compositionally biased region" description="Polar residues" evidence="3">
    <location>
        <begin position="226"/>
        <end position="236"/>
    </location>
</feature>
<feature type="region of interest" description="Disordered" evidence="3">
    <location>
        <begin position="301"/>
        <end position="344"/>
    </location>
</feature>
<protein>
    <submittedName>
        <fullName evidence="4">Uncharacterized protein</fullName>
    </submittedName>
</protein>
<accession>A0A8E0RVX7</accession>